<feature type="compositionally biased region" description="Polar residues" evidence="4">
    <location>
        <begin position="77"/>
        <end position="89"/>
    </location>
</feature>
<evidence type="ECO:0000313" key="6">
    <source>
        <dbReference type="EMBL" id="WAR00970.1"/>
    </source>
</evidence>
<dbReference type="PANTHER" id="PTHR24171:SF9">
    <property type="entry name" value="ANKYRIN REPEAT DOMAIN-CONTAINING PROTEIN 39"/>
    <property type="match status" value="1"/>
</dbReference>
<sequence>MPRSNGAPDRYGRFQGDTIQQSANSEIDHKTCGKSGELVVEMKSENVESPALLSTDTPKSAFDEHLSVQRASVSRNSISCQSAQRTQPSVPAGYATPPRRKASNAVWRAGVSLSMGTPPRPGNKLHPLGCRPIQHNCRSQTSLDSVSMPESSKNCLQLNKEPISTENGINGLTKPRLFSKKQNKPNSTLAKGRQGPVRQATGQKDIVVYALLVRFVETVVSALCAMCDDRGHDAPTKVLRREVALHEACKCNRVETVAKLLQDRMDINCKNNLDRTPLHWACAKGHLPVVELLFEHGADLEAKDKYGMRALLWAALYGHLDVLRFLVNAGAVATCTNRQGMGLLHCAAQNNHIHVMNFIFEALENVDINCAEKHEKTALHLAAEEGHLDAVMRLIDLRADVNKRDADCSSAVHLAARHGHHEVVKRLLMVGVNVDDRDAEGQTALHMAAEEGHVEAVEVLLDFNAGTNVENIKEFTPLHCASAKGLTSVCLSLIKYGANINAQNHQGNTALHLAVMGNFRDLSQVLVASKAEIDLPNHRLQTALHVAVESGLQDVVEVLLVGSASLAAREKSGKTALHLAARGSFVTIVDMIVKAERYFSLNREYHDTDLDSVDAHRYLRQPTHPSWPQMKETLWTLATKHLKSTDWKKLAVHWKFTAEHIRCIEHQYTGTNSYKEHGFRLLMIWLHGVRKDENVTKLLFEALVAIDRRHLAEQIRRQSNCEAEKPCIKILCGFISFSSDDVSILLDISVLFGSSAILNLPLCIF</sequence>
<evidence type="ECO:0000259" key="5">
    <source>
        <dbReference type="PROSITE" id="PS50017"/>
    </source>
</evidence>
<dbReference type="PROSITE" id="PS50017">
    <property type="entry name" value="DEATH_DOMAIN"/>
    <property type="match status" value="1"/>
</dbReference>
<dbReference type="PANTHER" id="PTHR24171">
    <property type="entry name" value="ANKYRIN REPEAT DOMAIN-CONTAINING PROTEIN 39-RELATED"/>
    <property type="match status" value="1"/>
</dbReference>
<proteinExistence type="predicted"/>
<feature type="repeat" description="ANK" evidence="3">
    <location>
        <begin position="306"/>
        <end position="338"/>
    </location>
</feature>
<evidence type="ECO:0000313" key="7">
    <source>
        <dbReference type="Proteomes" id="UP001164746"/>
    </source>
</evidence>
<dbReference type="Gene3D" id="1.10.533.10">
    <property type="entry name" value="Death Domain, Fas"/>
    <property type="match status" value="1"/>
</dbReference>
<feature type="domain" description="Death" evidence="5">
    <location>
        <begin position="646"/>
        <end position="719"/>
    </location>
</feature>
<keyword evidence="2 3" id="KW-0040">ANK repeat</keyword>
<dbReference type="InterPro" id="IPR036770">
    <property type="entry name" value="Ankyrin_rpt-contain_sf"/>
</dbReference>
<evidence type="ECO:0000256" key="2">
    <source>
        <dbReference type="ARBA" id="ARBA00023043"/>
    </source>
</evidence>
<dbReference type="Pfam" id="PF00023">
    <property type="entry name" value="Ank"/>
    <property type="match status" value="1"/>
</dbReference>
<keyword evidence="1" id="KW-0677">Repeat</keyword>
<gene>
    <name evidence="6" type="ORF">MAR_025342</name>
</gene>
<dbReference type="PRINTS" id="PR01415">
    <property type="entry name" value="ANKYRIN"/>
</dbReference>
<dbReference type="InterPro" id="IPR002110">
    <property type="entry name" value="Ankyrin_rpt"/>
</dbReference>
<feature type="repeat" description="ANK" evidence="3">
    <location>
        <begin position="407"/>
        <end position="439"/>
    </location>
</feature>
<feature type="region of interest" description="Disordered" evidence="4">
    <location>
        <begin position="166"/>
        <end position="197"/>
    </location>
</feature>
<keyword evidence="7" id="KW-1185">Reference proteome</keyword>
<evidence type="ECO:0000256" key="1">
    <source>
        <dbReference type="ARBA" id="ARBA00022737"/>
    </source>
</evidence>
<dbReference type="Proteomes" id="UP001164746">
    <property type="component" value="Chromosome 3"/>
</dbReference>
<organism evidence="6 7">
    <name type="scientific">Mya arenaria</name>
    <name type="common">Soft-shell clam</name>
    <dbReference type="NCBI Taxonomy" id="6604"/>
    <lineage>
        <taxon>Eukaryota</taxon>
        <taxon>Metazoa</taxon>
        <taxon>Spiralia</taxon>
        <taxon>Lophotrochozoa</taxon>
        <taxon>Mollusca</taxon>
        <taxon>Bivalvia</taxon>
        <taxon>Autobranchia</taxon>
        <taxon>Heteroconchia</taxon>
        <taxon>Euheterodonta</taxon>
        <taxon>Imparidentia</taxon>
        <taxon>Neoheterodontei</taxon>
        <taxon>Myida</taxon>
        <taxon>Myoidea</taxon>
        <taxon>Myidae</taxon>
        <taxon>Mya</taxon>
    </lineage>
</organism>
<dbReference type="InterPro" id="IPR000488">
    <property type="entry name" value="Death_dom"/>
</dbReference>
<protein>
    <submittedName>
        <fullName evidence="6">AKD1A-like protein</fullName>
    </submittedName>
</protein>
<dbReference type="SUPFAM" id="SSF48403">
    <property type="entry name" value="Ankyrin repeat"/>
    <property type="match status" value="1"/>
</dbReference>
<dbReference type="PROSITE" id="PS50088">
    <property type="entry name" value="ANK_REPEAT"/>
    <property type="match status" value="8"/>
</dbReference>
<dbReference type="PROSITE" id="PS50297">
    <property type="entry name" value="ANK_REP_REGION"/>
    <property type="match status" value="7"/>
</dbReference>
<feature type="repeat" description="ANK" evidence="3">
    <location>
        <begin position="374"/>
        <end position="406"/>
    </location>
</feature>
<dbReference type="Pfam" id="PF12796">
    <property type="entry name" value="Ank_2"/>
    <property type="match status" value="3"/>
</dbReference>
<dbReference type="CDD" id="cd01670">
    <property type="entry name" value="Death"/>
    <property type="match status" value="1"/>
</dbReference>
<feature type="repeat" description="ANK" evidence="3">
    <location>
        <begin position="440"/>
        <end position="472"/>
    </location>
</feature>
<feature type="region of interest" description="Disordered" evidence="4">
    <location>
        <begin position="1"/>
        <end position="29"/>
    </location>
</feature>
<feature type="repeat" description="ANK" evidence="3">
    <location>
        <begin position="273"/>
        <end position="305"/>
    </location>
</feature>
<evidence type="ECO:0000256" key="4">
    <source>
        <dbReference type="SAM" id="MobiDB-lite"/>
    </source>
</evidence>
<dbReference type="SMART" id="SM00248">
    <property type="entry name" value="ANK"/>
    <property type="match status" value="11"/>
</dbReference>
<accession>A0ABY7DWE7</accession>
<feature type="repeat" description="ANK" evidence="3">
    <location>
        <begin position="539"/>
        <end position="571"/>
    </location>
</feature>
<dbReference type="InterPro" id="IPR011029">
    <property type="entry name" value="DEATH-like_dom_sf"/>
</dbReference>
<reference evidence="6" key="1">
    <citation type="submission" date="2022-11" db="EMBL/GenBank/DDBJ databases">
        <title>Centuries of genome instability and evolution in soft-shell clam transmissible cancer (bioRxiv).</title>
        <authorList>
            <person name="Hart S.F.M."/>
            <person name="Yonemitsu M.A."/>
            <person name="Giersch R.M."/>
            <person name="Beal B.F."/>
            <person name="Arriagada G."/>
            <person name="Davis B.W."/>
            <person name="Ostrander E.A."/>
            <person name="Goff S.P."/>
            <person name="Metzger M.J."/>
        </authorList>
    </citation>
    <scope>NUCLEOTIDE SEQUENCE</scope>
    <source>
        <strain evidence="6">MELC-2E11</strain>
        <tissue evidence="6">Siphon/mantle</tissue>
    </source>
</reference>
<dbReference type="SUPFAM" id="SSF47986">
    <property type="entry name" value="DEATH domain"/>
    <property type="match status" value="1"/>
</dbReference>
<name>A0ABY7DWE7_MYAAR</name>
<dbReference type="Pfam" id="PF00531">
    <property type="entry name" value="Death"/>
    <property type="match status" value="1"/>
</dbReference>
<dbReference type="Gene3D" id="1.25.40.20">
    <property type="entry name" value="Ankyrin repeat-containing domain"/>
    <property type="match status" value="4"/>
</dbReference>
<feature type="repeat" description="ANK" evidence="3">
    <location>
        <begin position="473"/>
        <end position="505"/>
    </location>
</feature>
<evidence type="ECO:0000256" key="3">
    <source>
        <dbReference type="PROSITE-ProRule" id="PRU00023"/>
    </source>
</evidence>
<feature type="region of interest" description="Disordered" evidence="4">
    <location>
        <begin position="77"/>
        <end position="103"/>
    </location>
</feature>
<dbReference type="EMBL" id="CP111014">
    <property type="protein sequence ID" value="WAR00970.1"/>
    <property type="molecule type" value="Genomic_DNA"/>
</dbReference>
<feature type="repeat" description="ANK" evidence="3">
    <location>
        <begin position="506"/>
        <end position="538"/>
    </location>
</feature>